<dbReference type="InterPro" id="IPR005570">
    <property type="entry name" value="RPABC3"/>
</dbReference>
<dbReference type="Gene3D" id="2.40.50.140">
    <property type="entry name" value="Nucleic acid-binding proteins"/>
    <property type="match status" value="1"/>
</dbReference>
<dbReference type="GO" id="GO:0005736">
    <property type="term" value="C:RNA polymerase I complex"/>
    <property type="evidence" value="ECO:0007669"/>
    <property type="project" value="TreeGrafter"/>
</dbReference>
<dbReference type="Proteomes" id="UP000799421">
    <property type="component" value="Unassembled WGS sequence"/>
</dbReference>
<evidence type="ECO:0000256" key="2">
    <source>
        <dbReference type="ARBA" id="ARBA00008912"/>
    </source>
</evidence>
<dbReference type="SUPFAM" id="SSF50249">
    <property type="entry name" value="Nucleic acid-binding proteins"/>
    <property type="match status" value="1"/>
</dbReference>
<protein>
    <recommendedName>
        <fullName evidence="4">DNA-directed RNA polymerases I, II, and III subunit RPABC3</fullName>
    </recommendedName>
</protein>
<keyword evidence="3 4" id="KW-0539">Nucleus</keyword>
<sequence length="145" mass="16572">MADAQLFDDSFYIDNVGEKTYDRVARVYGTSSDGATKMTLDYCDELYSLQRGETVHMLLADTLNLDGSADEVQKRGWRPNKHTESTLADMYEYVCYGKVYMHRDPQNGGKIEVYISFGGLLLCLVGPYKKLSPLRRDNVYMLLKK</sequence>
<dbReference type="PIRSF" id="PIRSF000779">
    <property type="entry name" value="RNA_pol_Rpb8"/>
    <property type="match status" value="1"/>
</dbReference>
<comment type="function">
    <text evidence="4">DNA-dependent RNA polymerase catalyzes the transcription of DNA into RNA using the four ribonucleoside triphosphates as substrates. Common component of RNA polymerases I, II and III which synthesize ribosomal RNA precursors, mRNA precursors and many functional non-coding RNAs, and small RNAs, such as 5S rRNA and tRNAs, respectively.</text>
</comment>
<comment type="similarity">
    <text evidence="2 4">Belongs to the eukaryotic RPB8 RNA polymerase subunit family.</text>
</comment>
<dbReference type="Pfam" id="PF03870">
    <property type="entry name" value="RNA_pol_Rpb8"/>
    <property type="match status" value="1"/>
</dbReference>
<dbReference type="PANTHER" id="PTHR10917:SF0">
    <property type="entry name" value="DNA-DIRECTED RNA POLYMERASES I, II, AND III SUBUNIT RPABC3"/>
    <property type="match status" value="1"/>
</dbReference>
<evidence type="ECO:0000256" key="1">
    <source>
        <dbReference type="ARBA" id="ARBA00004123"/>
    </source>
</evidence>
<gene>
    <name evidence="5" type="ORF">K470DRAFT_292976</name>
</gene>
<accession>A0A6A7C6Z4</accession>
<evidence type="ECO:0000313" key="6">
    <source>
        <dbReference type="Proteomes" id="UP000799421"/>
    </source>
</evidence>
<name>A0A6A7C6Z4_9PEZI</name>
<dbReference type="SMART" id="SM00658">
    <property type="entry name" value="RPOL8c"/>
    <property type="match status" value="1"/>
</dbReference>
<dbReference type="GO" id="GO:0005665">
    <property type="term" value="C:RNA polymerase II, core complex"/>
    <property type="evidence" value="ECO:0007669"/>
    <property type="project" value="UniProtKB-UniRule"/>
</dbReference>
<keyword evidence="5" id="KW-0804">Transcription</keyword>
<keyword evidence="6" id="KW-1185">Reference proteome</keyword>
<dbReference type="InterPro" id="IPR012340">
    <property type="entry name" value="NA-bd_OB-fold"/>
</dbReference>
<dbReference type="PANTHER" id="PTHR10917">
    <property type="entry name" value="DNA-DIRECTED RNA POLYMERASES I, II, AND III SUBUNIT RPABC3"/>
    <property type="match status" value="1"/>
</dbReference>
<dbReference type="GO" id="GO:0005666">
    <property type="term" value="C:RNA polymerase III complex"/>
    <property type="evidence" value="ECO:0007669"/>
    <property type="project" value="TreeGrafter"/>
</dbReference>
<evidence type="ECO:0000256" key="3">
    <source>
        <dbReference type="ARBA" id="ARBA00023242"/>
    </source>
</evidence>
<dbReference type="GO" id="GO:0003899">
    <property type="term" value="F:DNA-directed RNA polymerase activity"/>
    <property type="evidence" value="ECO:0007669"/>
    <property type="project" value="UniProtKB-UniRule"/>
</dbReference>
<organism evidence="5 6">
    <name type="scientific">Piedraia hortae CBS 480.64</name>
    <dbReference type="NCBI Taxonomy" id="1314780"/>
    <lineage>
        <taxon>Eukaryota</taxon>
        <taxon>Fungi</taxon>
        <taxon>Dikarya</taxon>
        <taxon>Ascomycota</taxon>
        <taxon>Pezizomycotina</taxon>
        <taxon>Dothideomycetes</taxon>
        <taxon>Dothideomycetidae</taxon>
        <taxon>Capnodiales</taxon>
        <taxon>Piedraiaceae</taxon>
        <taxon>Piedraia</taxon>
    </lineage>
</organism>
<reference evidence="5" key="1">
    <citation type="journal article" date="2020" name="Stud. Mycol.">
        <title>101 Dothideomycetes genomes: a test case for predicting lifestyles and emergence of pathogens.</title>
        <authorList>
            <person name="Haridas S."/>
            <person name="Albert R."/>
            <person name="Binder M."/>
            <person name="Bloem J."/>
            <person name="Labutti K."/>
            <person name="Salamov A."/>
            <person name="Andreopoulos B."/>
            <person name="Baker S."/>
            <person name="Barry K."/>
            <person name="Bills G."/>
            <person name="Bluhm B."/>
            <person name="Cannon C."/>
            <person name="Castanera R."/>
            <person name="Culley D."/>
            <person name="Daum C."/>
            <person name="Ezra D."/>
            <person name="Gonzalez J."/>
            <person name="Henrissat B."/>
            <person name="Kuo A."/>
            <person name="Liang C."/>
            <person name="Lipzen A."/>
            <person name="Lutzoni F."/>
            <person name="Magnuson J."/>
            <person name="Mondo S."/>
            <person name="Nolan M."/>
            <person name="Ohm R."/>
            <person name="Pangilinan J."/>
            <person name="Park H.-J."/>
            <person name="Ramirez L."/>
            <person name="Alfaro M."/>
            <person name="Sun H."/>
            <person name="Tritt A."/>
            <person name="Yoshinaga Y."/>
            <person name="Zwiers L.-H."/>
            <person name="Turgeon B."/>
            <person name="Goodwin S."/>
            <person name="Spatafora J."/>
            <person name="Crous P."/>
            <person name="Grigoriev I."/>
        </authorList>
    </citation>
    <scope>NUCLEOTIDE SEQUENCE</scope>
    <source>
        <strain evidence="5">CBS 480.64</strain>
    </source>
</reference>
<dbReference type="EMBL" id="MU005962">
    <property type="protein sequence ID" value="KAF2863153.1"/>
    <property type="molecule type" value="Genomic_DNA"/>
</dbReference>
<keyword evidence="5" id="KW-0240">DNA-directed RNA polymerase</keyword>
<dbReference type="GO" id="GO:0006351">
    <property type="term" value="P:DNA-templated transcription"/>
    <property type="evidence" value="ECO:0007669"/>
    <property type="project" value="UniProtKB-UniRule"/>
</dbReference>
<dbReference type="OrthoDB" id="20018at2759"/>
<comment type="subcellular location">
    <subcellularLocation>
        <location evidence="1">Nucleus</location>
    </subcellularLocation>
</comment>
<dbReference type="FunFam" id="2.40.50.140:FF:000191">
    <property type="entry name" value="DNA-directed RNA polymerases I, II, and III subunit RPABC3"/>
    <property type="match status" value="1"/>
</dbReference>
<proteinExistence type="inferred from homology"/>
<evidence type="ECO:0000313" key="5">
    <source>
        <dbReference type="EMBL" id="KAF2863153.1"/>
    </source>
</evidence>
<dbReference type="AlphaFoldDB" id="A0A6A7C6Z4"/>
<evidence type="ECO:0000256" key="4">
    <source>
        <dbReference type="PIRNR" id="PIRNR000779"/>
    </source>
</evidence>